<dbReference type="InterPro" id="IPR016461">
    <property type="entry name" value="COMT-like"/>
</dbReference>
<evidence type="ECO:0000259" key="5">
    <source>
        <dbReference type="Pfam" id="PF00891"/>
    </source>
</evidence>
<dbReference type="Proteomes" id="UP000054558">
    <property type="component" value="Unassembled WGS sequence"/>
</dbReference>
<feature type="active site" description="Proton acceptor" evidence="4">
    <location>
        <position position="252"/>
    </location>
</feature>
<evidence type="ECO:0000313" key="8">
    <source>
        <dbReference type="Proteomes" id="UP000054558"/>
    </source>
</evidence>
<dbReference type="InterPro" id="IPR036390">
    <property type="entry name" value="WH_DNA-bd_sf"/>
</dbReference>
<dbReference type="InterPro" id="IPR029063">
    <property type="entry name" value="SAM-dependent_MTases_sf"/>
</dbReference>
<evidence type="ECO:0000256" key="3">
    <source>
        <dbReference type="ARBA" id="ARBA00022691"/>
    </source>
</evidence>
<keyword evidence="2 7" id="KW-0808">Transferase</keyword>
<dbReference type="SUPFAM" id="SSF53335">
    <property type="entry name" value="S-adenosyl-L-methionine-dependent methyltransferases"/>
    <property type="match status" value="1"/>
</dbReference>
<dbReference type="GO" id="GO:0046983">
    <property type="term" value="F:protein dimerization activity"/>
    <property type="evidence" value="ECO:0007669"/>
    <property type="project" value="InterPro"/>
</dbReference>
<dbReference type="GO" id="GO:0008171">
    <property type="term" value="F:O-methyltransferase activity"/>
    <property type="evidence" value="ECO:0000318"/>
    <property type="project" value="GO_Central"/>
</dbReference>
<reference evidence="7 8" key="1">
    <citation type="journal article" date="2014" name="Nat. Commun.">
        <title>Klebsormidium flaccidum genome reveals primary factors for plant terrestrial adaptation.</title>
        <authorList>
            <person name="Hori K."/>
            <person name="Maruyama F."/>
            <person name="Fujisawa T."/>
            <person name="Togashi T."/>
            <person name="Yamamoto N."/>
            <person name="Seo M."/>
            <person name="Sato S."/>
            <person name="Yamada T."/>
            <person name="Mori H."/>
            <person name="Tajima N."/>
            <person name="Moriyama T."/>
            <person name="Ikeuchi M."/>
            <person name="Watanabe M."/>
            <person name="Wada H."/>
            <person name="Kobayashi K."/>
            <person name="Saito M."/>
            <person name="Masuda T."/>
            <person name="Sasaki-Sekimoto Y."/>
            <person name="Mashiguchi K."/>
            <person name="Awai K."/>
            <person name="Shimojima M."/>
            <person name="Masuda S."/>
            <person name="Iwai M."/>
            <person name="Nobusawa T."/>
            <person name="Narise T."/>
            <person name="Kondo S."/>
            <person name="Saito H."/>
            <person name="Sato R."/>
            <person name="Murakawa M."/>
            <person name="Ihara Y."/>
            <person name="Oshima-Yamada Y."/>
            <person name="Ohtaka K."/>
            <person name="Satoh M."/>
            <person name="Sonobe K."/>
            <person name="Ishii M."/>
            <person name="Ohtani R."/>
            <person name="Kanamori-Sato M."/>
            <person name="Honoki R."/>
            <person name="Miyazaki D."/>
            <person name="Mochizuki H."/>
            <person name="Umetsu J."/>
            <person name="Higashi K."/>
            <person name="Shibata D."/>
            <person name="Kamiya Y."/>
            <person name="Sato N."/>
            <person name="Nakamura Y."/>
            <person name="Tabata S."/>
            <person name="Ida S."/>
            <person name="Kurokawa K."/>
            <person name="Ohta H."/>
        </authorList>
    </citation>
    <scope>NUCLEOTIDE SEQUENCE [LARGE SCALE GENOMIC DNA]</scope>
    <source>
        <strain evidence="7 8">NIES-2285</strain>
    </source>
</reference>
<dbReference type="PANTHER" id="PTHR11746">
    <property type="entry name" value="O-METHYLTRANSFERASE"/>
    <property type="match status" value="1"/>
</dbReference>
<dbReference type="EMBL" id="DF237107">
    <property type="protein sequence ID" value="GAQ83696.1"/>
    <property type="molecule type" value="Genomic_DNA"/>
</dbReference>
<proteinExistence type="predicted"/>
<name>A0A1Y1I4Q1_KLENI</name>
<dbReference type="AlphaFoldDB" id="A0A1Y1I4Q1"/>
<dbReference type="Gene3D" id="3.40.50.150">
    <property type="entry name" value="Vaccinia Virus protein VP39"/>
    <property type="match status" value="1"/>
</dbReference>
<evidence type="ECO:0000313" key="7">
    <source>
        <dbReference type="EMBL" id="GAQ83696.1"/>
    </source>
</evidence>
<evidence type="ECO:0000259" key="6">
    <source>
        <dbReference type="Pfam" id="PF08100"/>
    </source>
</evidence>
<protein>
    <submittedName>
        <fullName evidence="7">O-methyltransferase family protein</fullName>
    </submittedName>
</protein>
<dbReference type="Pfam" id="PF00891">
    <property type="entry name" value="Methyltransf_2"/>
    <property type="match status" value="1"/>
</dbReference>
<gene>
    <name evidence="7" type="ORF">KFL_001580100</name>
</gene>
<dbReference type="InterPro" id="IPR012967">
    <property type="entry name" value="COMT_dimerisation"/>
</dbReference>
<feature type="domain" description="O-methyltransferase dimerisation" evidence="6">
    <location>
        <begin position="13"/>
        <end position="91"/>
    </location>
</feature>
<keyword evidence="8" id="KW-1185">Reference proteome</keyword>
<dbReference type="OrthoDB" id="1606438at2759"/>
<dbReference type="STRING" id="105231.A0A1Y1I4Q1"/>
<sequence length="380" mass="40717">MAPVLPPAAVLADYAMSFAKGKVLYAALDNGLPDIFAKQGEPMHPDDVAQLAGTDPDATARVIRALSGLGVLDETAEGTYSLSPVGQVLVSDKETGDLSPLAGLIIHLNEPMTSNTWNELSRTIKEGGNGWEKTTESKTHSSLWDYYQAHADTSGKAFDAAMRGVSSNQLPQLLQAYDGFKDMDMLMDVGGGLGSVMAAITAKYPDVKGLNFDQPRVIETAPSFPGVEHVSGDMFKAESLPKASNIMMKILHDWGDAACKTILANCRGALPAEGKLLIVEFVIPNPGTAPPEARQFLTLLDINMMMICPGGRERSEQEWKTLLESEGFQISRIVPLGPASVRCGGRQDVGCPAVAADRVGRCPLHMLGCDIGEMVVCYRH</sequence>
<dbReference type="OMA" id="ADFSLHM"/>
<dbReference type="GO" id="GO:0032259">
    <property type="term" value="P:methylation"/>
    <property type="evidence" value="ECO:0000318"/>
    <property type="project" value="GO_Central"/>
</dbReference>
<dbReference type="PROSITE" id="PS51683">
    <property type="entry name" value="SAM_OMT_II"/>
    <property type="match status" value="1"/>
</dbReference>
<keyword evidence="3" id="KW-0949">S-adenosyl-L-methionine</keyword>
<dbReference type="GO" id="GO:0008757">
    <property type="term" value="F:S-adenosylmethionine-dependent methyltransferase activity"/>
    <property type="evidence" value="ECO:0000318"/>
    <property type="project" value="GO_Central"/>
</dbReference>
<dbReference type="InterPro" id="IPR036388">
    <property type="entry name" value="WH-like_DNA-bd_sf"/>
</dbReference>
<evidence type="ECO:0000256" key="1">
    <source>
        <dbReference type="ARBA" id="ARBA00022603"/>
    </source>
</evidence>
<dbReference type="PIRSF" id="PIRSF005739">
    <property type="entry name" value="O-mtase"/>
    <property type="match status" value="1"/>
</dbReference>
<organism evidence="7 8">
    <name type="scientific">Klebsormidium nitens</name>
    <name type="common">Green alga</name>
    <name type="synonym">Ulothrix nitens</name>
    <dbReference type="NCBI Taxonomy" id="105231"/>
    <lineage>
        <taxon>Eukaryota</taxon>
        <taxon>Viridiplantae</taxon>
        <taxon>Streptophyta</taxon>
        <taxon>Klebsormidiophyceae</taxon>
        <taxon>Klebsormidiales</taxon>
        <taxon>Klebsormidiaceae</taxon>
        <taxon>Klebsormidium</taxon>
    </lineage>
</organism>
<dbReference type="Gene3D" id="1.10.10.10">
    <property type="entry name" value="Winged helix-like DNA-binding domain superfamily/Winged helix DNA-binding domain"/>
    <property type="match status" value="1"/>
</dbReference>
<evidence type="ECO:0000256" key="2">
    <source>
        <dbReference type="ARBA" id="ARBA00022679"/>
    </source>
</evidence>
<feature type="domain" description="O-methyltransferase C-terminal" evidence="5">
    <location>
        <begin position="117"/>
        <end position="329"/>
    </location>
</feature>
<accession>A0A1Y1I4Q1</accession>
<evidence type="ECO:0000256" key="4">
    <source>
        <dbReference type="PIRSR" id="PIRSR005739-1"/>
    </source>
</evidence>
<keyword evidence="1 7" id="KW-0489">Methyltransferase</keyword>
<dbReference type="Pfam" id="PF08100">
    <property type="entry name" value="Dimerisation"/>
    <property type="match status" value="1"/>
</dbReference>
<dbReference type="InterPro" id="IPR001077">
    <property type="entry name" value="COMT_C"/>
</dbReference>
<dbReference type="SUPFAM" id="SSF46785">
    <property type="entry name" value="Winged helix' DNA-binding domain"/>
    <property type="match status" value="1"/>
</dbReference>